<proteinExistence type="predicted"/>
<feature type="region of interest" description="Disordered" evidence="1">
    <location>
        <begin position="1"/>
        <end position="22"/>
    </location>
</feature>
<dbReference type="Gene3D" id="1.20.1290.10">
    <property type="entry name" value="AhpD-like"/>
    <property type="match status" value="1"/>
</dbReference>
<evidence type="ECO:0000256" key="2">
    <source>
        <dbReference type="SAM" id="Phobius"/>
    </source>
</evidence>
<evidence type="ECO:0000313" key="3">
    <source>
        <dbReference type="EMBL" id="GAA1559992.1"/>
    </source>
</evidence>
<dbReference type="EMBL" id="BAAANC010000005">
    <property type="protein sequence ID" value="GAA1559992.1"/>
    <property type="molecule type" value="Genomic_DNA"/>
</dbReference>
<organism evidence="3 4">
    <name type="scientific">Kribbella lupini</name>
    <dbReference type="NCBI Taxonomy" id="291602"/>
    <lineage>
        <taxon>Bacteria</taxon>
        <taxon>Bacillati</taxon>
        <taxon>Actinomycetota</taxon>
        <taxon>Actinomycetes</taxon>
        <taxon>Propionibacteriales</taxon>
        <taxon>Kribbellaceae</taxon>
        <taxon>Kribbella</taxon>
    </lineage>
</organism>
<evidence type="ECO:0000256" key="1">
    <source>
        <dbReference type="SAM" id="MobiDB-lite"/>
    </source>
</evidence>
<name>A0ABN2CNK4_9ACTN</name>
<sequence length="127" mass="13701">MTSRHQRRGATRPARTRAARPTLGEIAVVRARSQGLGVARDRQLTSLRNCTPPADLPESARRALHTVNTMLQTGTLGDADYVGTVEMLGERALAELVWLVGYYSMLALAMTVFDPPHPLTAGSDSSA</sequence>
<comment type="caution">
    <text evidence="3">The sequence shown here is derived from an EMBL/GenBank/DDBJ whole genome shotgun (WGS) entry which is preliminary data.</text>
</comment>
<accession>A0ABN2CNK4</accession>
<protein>
    <recommendedName>
        <fullName evidence="5">Carboxymuconolactone decarboxylase family protein</fullName>
    </recommendedName>
</protein>
<feature type="transmembrane region" description="Helical" evidence="2">
    <location>
        <begin position="96"/>
        <end position="113"/>
    </location>
</feature>
<keyword evidence="2" id="KW-1133">Transmembrane helix</keyword>
<dbReference type="SUPFAM" id="SSF69118">
    <property type="entry name" value="AhpD-like"/>
    <property type="match status" value="1"/>
</dbReference>
<dbReference type="Proteomes" id="UP001500363">
    <property type="component" value="Unassembled WGS sequence"/>
</dbReference>
<dbReference type="InterPro" id="IPR029032">
    <property type="entry name" value="AhpD-like"/>
</dbReference>
<keyword evidence="2" id="KW-0812">Transmembrane</keyword>
<feature type="compositionally biased region" description="Basic residues" evidence="1">
    <location>
        <begin position="1"/>
        <end position="18"/>
    </location>
</feature>
<keyword evidence="4" id="KW-1185">Reference proteome</keyword>
<keyword evidence="2" id="KW-0472">Membrane</keyword>
<evidence type="ECO:0008006" key="5">
    <source>
        <dbReference type="Google" id="ProtNLM"/>
    </source>
</evidence>
<gene>
    <name evidence="3" type="ORF">GCM10009741_76430</name>
</gene>
<evidence type="ECO:0000313" key="4">
    <source>
        <dbReference type="Proteomes" id="UP001500363"/>
    </source>
</evidence>
<reference evidence="3 4" key="1">
    <citation type="journal article" date="2019" name="Int. J. Syst. Evol. Microbiol.">
        <title>The Global Catalogue of Microorganisms (GCM) 10K type strain sequencing project: providing services to taxonomists for standard genome sequencing and annotation.</title>
        <authorList>
            <consortium name="The Broad Institute Genomics Platform"/>
            <consortium name="The Broad Institute Genome Sequencing Center for Infectious Disease"/>
            <person name="Wu L."/>
            <person name="Ma J."/>
        </authorList>
    </citation>
    <scope>NUCLEOTIDE SEQUENCE [LARGE SCALE GENOMIC DNA]</scope>
    <source>
        <strain evidence="3 4">JCM 14303</strain>
    </source>
</reference>